<dbReference type="Proteomes" id="UP000789375">
    <property type="component" value="Unassembled WGS sequence"/>
</dbReference>
<evidence type="ECO:0000259" key="1">
    <source>
        <dbReference type="PROSITE" id="PS50181"/>
    </source>
</evidence>
<dbReference type="SUPFAM" id="SSF81383">
    <property type="entry name" value="F-box domain"/>
    <property type="match status" value="1"/>
</dbReference>
<keyword evidence="3" id="KW-1185">Reference proteome</keyword>
<dbReference type="Pfam" id="PF12937">
    <property type="entry name" value="F-box-like"/>
    <property type="match status" value="1"/>
</dbReference>
<sequence>MENILLEIFHEICKYVSPKDLYSLSTVCKRYRKILWLTHSIKCQNIWKTSRQRCLTYPNLPPPNGWNEDWPEQKYIWFTLLSDKCFICKDRLLEKFHDRCWEFRVNCCKDCFDKCAVSHVNTKINVPQVIYTCVPWIRRRLRRGQPIQYFWTKDIQKAYEEYKGLGNEEERQDWVVKMQRKVQRFLQEIFDYKLQDTVEITRDLQARLISNNHHQRT</sequence>
<evidence type="ECO:0000313" key="3">
    <source>
        <dbReference type="Proteomes" id="UP000789375"/>
    </source>
</evidence>
<accession>A0A9N9B140</accession>
<dbReference type="EMBL" id="CAJVPP010001364">
    <property type="protein sequence ID" value="CAG8551096.1"/>
    <property type="molecule type" value="Genomic_DNA"/>
</dbReference>
<organism evidence="2 3">
    <name type="scientific">Funneliformis mosseae</name>
    <name type="common">Endomycorrhizal fungus</name>
    <name type="synonym">Glomus mosseae</name>
    <dbReference type="NCBI Taxonomy" id="27381"/>
    <lineage>
        <taxon>Eukaryota</taxon>
        <taxon>Fungi</taxon>
        <taxon>Fungi incertae sedis</taxon>
        <taxon>Mucoromycota</taxon>
        <taxon>Glomeromycotina</taxon>
        <taxon>Glomeromycetes</taxon>
        <taxon>Glomerales</taxon>
        <taxon>Glomeraceae</taxon>
        <taxon>Funneliformis</taxon>
    </lineage>
</organism>
<proteinExistence type="predicted"/>
<comment type="caution">
    <text evidence="2">The sequence shown here is derived from an EMBL/GenBank/DDBJ whole genome shotgun (WGS) entry which is preliminary data.</text>
</comment>
<dbReference type="InterPro" id="IPR001810">
    <property type="entry name" value="F-box_dom"/>
</dbReference>
<gene>
    <name evidence="2" type="ORF">FMOSSE_LOCUS6471</name>
</gene>
<evidence type="ECO:0000313" key="2">
    <source>
        <dbReference type="EMBL" id="CAG8551096.1"/>
    </source>
</evidence>
<feature type="domain" description="F-box" evidence="1">
    <location>
        <begin position="1"/>
        <end position="50"/>
    </location>
</feature>
<reference evidence="2" key="1">
    <citation type="submission" date="2021-06" db="EMBL/GenBank/DDBJ databases">
        <authorList>
            <person name="Kallberg Y."/>
            <person name="Tangrot J."/>
            <person name="Rosling A."/>
        </authorList>
    </citation>
    <scope>NUCLEOTIDE SEQUENCE</scope>
    <source>
        <strain evidence="2">87-6 pot B 2015</strain>
    </source>
</reference>
<dbReference type="InterPro" id="IPR036047">
    <property type="entry name" value="F-box-like_dom_sf"/>
</dbReference>
<protein>
    <submittedName>
        <fullName evidence="2">13417_t:CDS:1</fullName>
    </submittedName>
</protein>
<dbReference type="CDD" id="cd09917">
    <property type="entry name" value="F-box_SF"/>
    <property type="match status" value="1"/>
</dbReference>
<name>A0A9N9B140_FUNMO</name>
<dbReference type="PROSITE" id="PS50181">
    <property type="entry name" value="FBOX"/>
    <property type="match status" value="1"/>
</dbReference>
<dbReference type="AlphaFoldDB" id="A0A9N9B140"/>